<evidence type="ECO:0000256" key="2">
    <source>
        <dbReference type="ARBA" id="ARBA00022723"/>
    </source>
</evidence>
<sequence>MEFPHVIGSIDGKHVTLKQPANTGSQFFNYKQNFSIVLLGRISDGGVLANSAIYERLERRELNIPVPEILQIPYNIEVPYFFLGDQAFAFKEYCLRPFSGMHAANSIERLFNYRHSRARRTVENDFGIDAKRKKLSLQQYICTISNADIYFGTIIQHFLHALEIRHLHLKNLTLNPLFQCYLFDMLL</sequence>
<comment type="cofactor">
    <cofactor evidence="1">
        <name>a divalent metal cation</name>
        <dbReference type="ChEBI" id="CHEBI:60240"/>
    </cofactor>
</comment>
<dbReference type="VEuPathDB" id="VectorBase:AARA21_014995"/>
<dbReference type="EnsemblMetazoa" id="AARA015060-RA">
    <property type="protein sequence ID" value="AARA015060-PA"/>
    <property type="gene ID" value="AARA015060"/>
</dbReference>
<dbReference type="InterPro" id="IPR027806">
    <property type="entry name" value="HARBI1_dom"/>
</dbReference>
<reference evidence="3" key="1">
    <citation type="submission" date="2022-08" db="UniProtKB">
        <authorList>
            <consortium name="EnsemblMetazoa"/>
        </authorList>
    </citation>
    <scope>IDENTIFICATION</scope>
    <source>
        <strain evidence="3">Dongola</strain>
    </source>
</reference>
<dbReference type="VEuPathDB" id="VectorBase:AARA015060"/>
<protein>
    <submittedName>
        <fullName evidence="3">Uncharacterized protein</fullName>
    </submittedName>
</protein>
<name>A0A182IHZ2_ANOAR</name>
<dbReference type="GO" id="GO:0046872">
    <property type="term" value="F:metal ion binding"/>
    <property type="evidence" value="ECO:0007669"/>
    <property type="project" value="UniProtKB-KW"/>
</dbReference>
<organism evidence="3 4">
    <name type="scientific">Anopheles arabiensis</name>
    <name type="common">Mosquito</name>
    <dbReference type="NCBI Taxonomy" id="7173"/>
    <lineage>
        <taxon>Eukaryota</taxon>
        <taxon>Metazoa</taxon>
        <taxon>Ecdysozoa</taxon>
        <taxon>Arthropoda</taxon>
        <taxon>Hexapoda</taxon>
        <taxon>Insecta</taxon>
        <taxon>Pterygota</taxon>
        <taxon>Neoptera</taxon>
        <taxon>Endopterygota</taxon>
        <taxon>Diptera</taxon>
        <taxon>Nematocera</taxon>
        <taxon>Culicoidea</taxon>
        <taxon>Culicidae</taxon>
        <taxon>Anophelinae</taxon>
        <taxon>Anopheles</taxon>
    </lineage>
</organism>
<dbReference type="AlphaFoldDB" id="A0A182IHZ2"/>
<evidence type="ECO:0000313" key="4">
    <source>
        <dbReference type="Proteomes" id="UP000075840"/>
    </source>
</evidence>
<keyword evidence="2" id="KW-0479">Metal-binding</keyword>
<evidence type="ECO:0000313" key="3">
    <source>
        <dbReference type="EnsemblMetazoa" id="AARA015060-PA"/>
    </source>
</evidence>
<evidence type="ECO:0000256" key="1">
    <source>
        <dbReference type="ARBA" id="ARBA00001968"/>
    </source>
</evidence>
<accession>A0A182IHZ2</accession>
<dbReference type="Proteomes" id="UP000075840">
    <property type="component" value="Unassembled WGS sequence"/>
</dbReference>
<dbReference type="EMBL" id="APCN01009371">
    <property type="status" value="NOT_ANNOTATED_CDS"/>
    <property type="molecule type" value="Genomic_DNA"/>
</dbReference>
<dbReference type="Pfam" id="PF13359">
    <property type="entry name" value="DDE_Tnp_4"/>
    <property type="match status" value="1"/>
</dbReference>
<proteinExistence type="predicted"/>
<keyword evidence="4" id="KW-1185">Reference proteome</keyword>